<evidence type="ECO:0000313" key="2">
    <source>
        <dbReference type="Proteomes" id="UP000183810"/>
    </source>
</evidence>
<dbReference type="EMBL" id="CP018082">
    <property type="protein sequence ID" value="APE35396.1"/>
    <property type="molecule type" value="Genomic_DNA"/>
</dbReference>
<gene>
    <name evidence="1" type="ORF">BOX37_17190</name>
</gene>
<dbReference type="KEGG" id="nsl:BOX37_17190"/>
<dbReference type="RefSeq" id="WP_071928585.1">
    <property type="nucleotide sequence ID" value="NZ_CP018082.1"/>
</dbReference>
<reference evidence="1" key="1">
    <citation type="submission" date="2016-11" db="EMBL/GenBank/DDBJ databases">
        <authorList>
            <person name="Jaros S."/>
            <person name="Januszkiewicz K."/>
            <person name="Wedrychowicz H."/>
        </authorList>
    </citation>
    <scope>NUCLEOTIDE SEQUENCE [LARGE SCALE GENOMIC DNA]</scope>
    <source>
        <strain evidence="1">Y48</strain>
    </source>
</reference>
<accession>A0A1J0VTN7</accession>
<dbReference type="Pfam" id="PF19850">
    <property type="entry name" value="DUF6325"/>
    <property type="match status" value="1"/>
</dbReference>
<proteinExistence type="predicted"/>
<protein>
    <submittedName>
        <fullName evidence="1">DUF1269 domain-containing family protein</fullName>
    </submittedName>
</protein>
<dbReference type="OrthoDB" id="1779644at2"/>
<dbReference type="AlphaFoldDB" id="A0A1J0VTN7"/>
<organism evidence="1 2">
    <name type="scientific">Nocardia mangyaensis</name>
    <dbReference type="NCBI Taxonomy" id="2213200"/>
    <lineage>
        <taxon>Bacteria</taxon>
        <taxon>Bacillati</taxon>
        <taxon>Actinomycetota</taxon>
        <taxon>Actinomycetes</taxon>
        <taxon>Mycobacteriales</taxon>
        <taxon>Nocardiaceae</taxon>
        <taxon>Nocardia</taxon>
    </lineage>
</organism>
<dbReference type="InterPro" id="IPR046288">
    <property type="entry name" value="DUF6325"/>
</dbReference>
<dbReference type="Proteomes" id="UP000183810">
    <property type="component" value="Chromosome"/>
</dbReference>
<name>A0A1J0VTN7_9NOCA</name>
<keyword evidence="2" id="KW-1185">Reference proteome</keyword>
<evidence type="ECO:0000313" key="1">
    <source>
        <dbReference type="EMBL" id="APE35396.1"/>
    </source>
</evidence>
<sequence>MRTSSALGPVELIVLTFPGTRVDTAVTRALAEIVERGTVTVLDLIVLSMDESGTIAEFEVDDDIEELGVSGLTAADLDLVADADLDIVRASMEPNSTAVVLAFEETWAKQLADAVRVADGEVALHVQVPRDAVDAAVAAASTT</sequence>